<name>A0A832DR18_9AQUI</name>
<evidence type="ECO:0000313" key="2">
    <source>
        <dbReference type="EMBL" id="HEV09649.1"/>
    </source>
</evidence>
<sequence length="68" mass="7585">MKRFLVALLFLNLPSMATECQKTIPMSVVEKVASSYVGKINSVKLSKNKNGECYYRVYGDTGYVTIDA</sequence>
<feature type="non-terminal residue" evidence="2">
    <location>
        <position position="68"/>
    </location>
</feature>
<dbReference type="AlphaFoldDB" id="A0A832DR18"/>
<evidence type="ECO:0000256" key="1">
    <source>
        <dbReference type="SAM" id="SignalP"/>
    </source>
</evidence>
<dbReference type="Proteomes" id="UP000885621">
    <property type="component" value="Unassembled WGS sequence"/>
</dbReference>
<gene>
    <name evidence="2" type="ORF">ENO34_04525</name>
</gene>
<feature type="signal peptide" evidence="1">
    <location>
        <begin position="1"/>
        <end position="17"/>
    </location>
</feature>
<feature type="chain" id="PRO_5032940441" evidence="1">
    <location>
        <begin position="18"/>
        <end position="68"/>
    </location>
</feature>
<reference evidence="2" key="1">
    <citation type="journal article" date="2020" name="mSystems">
        <title>Genome- and Community-Level Interaction Insights into Carbon Utilization and Element Cycling Functions of Hydrothermarchaeota in Hydrothermal Sediment.</title>
        <authorList>
            <person name="Zhou Z."/>
            <person name="Liu Y."/>
            <person name="Xu W."/>
            <person name="Pan J."/>
            <person name="Luo Z.H."/>
            <person name="Li M."/>
        </authorList>
    </citation>
    <scope>NUCLEOTIDE SEQUENCE [LARGE SCALE GENOMIC DNA]</scope>
    <source>
        <strain evidence="2">SpSt-1257</strain>
    </source>
</reference>
<accession>A0A832DR18</accession>
<protein>
    <submittedName>
        <fullName evidence="2">Curli assembly protein CsgG</fullName>
    </submittedName>
</protein>
<keyword evidence="1" id="KW-0732">Signal</keyword>
<proteinExistence type="predicted"/>
<dbReference type="EMBL" id="DSFC01000258">
    <property type="protein sequence ID" value="HEV09649.1"/>
    <property type="molecule type" value="Genomic_DNA"/>
</dbReference>
<comment type="caution">
    <text evidence="2">The sequence shown here is derived from an EMBL/GenBank/DDBJ whole genome shotgun (WGS) entry which is preliminary data.</text>
</comment>
<organism evidence="2">
    <name type="scientific">Sulfurihydrogenibium azorense</name>
    <dbReference type="NCBI Taxonomy" id="309806"/>
    <lineage>
        <taxon>Bacteria</taxon>
        <taxon>Pseudomonadati</taxon>
        <taxon>Aquificota</taxon>
        <taxon>Aquificia</taxon>
        <taxon>Aquificales</taxon>
        <taxon>Hydrogenothermaceae</taxon>
        <taxon>Sulfurihydrogenibium</taxon>
    </lineage>
</organism>